<reference evidence="1" key="1">
    <citation type="journal article" date="2014" name="Int. J. Syst. Evol. Microbiol.">
        <title>Complete genome sequence of Corynebacterium casei LMG S-19264T (=DSM 44701T), isolated from a smear-ripened cheese.</title>
        <authorList>
            <consortium name="US DOE Joint Genome Institute (JGI-PGF)"/>
            <person name="Walter F."/>
            <person name="Albersmeier A."/>
            <person name="Kalinowski J."/>
            <person name="Ruckert C."/>
        </authorList>
    </citation>
    <scope>NUCLEOTIDE SEQUENCE</scope>
    <source>
        <strain evidence="1">JCM 19596</strain>
    </source>
</reference>
<dbReference type="Proteomes" id="UP000607197">
    <property type="component" value="Unassembled WGS sequence"/>
</dbReference>
<accession>A0A830F285</accession>
<organism evidence="1 2">
    <name type="scientific">Halocalculus aciditolerans</name>
    <dbReference type="NCBI Taxonomy" id="1383812"/>
    <lineage>
        <taxon>Archaea</taxon>
        <taxon>Methanobacteriati</taxon>
        <taxon>Methanobacteriota</taxon>
        <taxon>Stenosarchaea group</taxon>
        <taxon>Halobacteria</taxon>
        <taxon>Halobacteriales</taxon>
        <taxon>Halobacteriaceae</taxon>
        <taxon>Halocalculus</taxon>
    </lineage>
</organism>
<dbReference type="OrthoDB" id="264826at2157"/>
<evidence type="ECO:0000313" key="1">
    <source>
        <dbReference type="EMBL" id="GGL55384.1"/>
    </source>
</evidence>
<gene>
    <name evidence="1" type="ORF">GCM10009039_11890</name>
</gene>
<dbReference type="AlphaFoldDB" id="A0A830F285"/>
<dbReference type="RefSeq" id="WP_188976821.1">
    <property type="nucleotide sequence ID" value="NZ_BMPG01000001.1"/>
</dbReference>
<name>A0A830F285_9EURY</name>
<dbReference type="EMBL" id="BMPG01000001">
    <property type="protein sequence ID" value="GGL55384.1"/>
    <property type="molecule type" value="Genomic_DNA"/>
</dbReference>
<protein>
    <submittedName>
        <fullName evidence="1">Uncharacterized protein</fullName>
    </submittedName>
</protein>
<proteinExistence type="predicted"/>
<evidence type="ECO:0000313" key="2">
    <source>
        <dbReference type="Proteomes" id="UP000607197"/>
    </source>
</evidence>
<sequence length="156" mass="16785">MAASKQSDGGRPPVSKLLKHNHIVVCAASRNGTTAHLRDHSDPDPDAVLCNLSIADATRAHAGRTDRPLCSNCARAKGLDAMTGRPIDIDRMDLDAVLLSTSRTGVVHRLHPDSTPEDPEAYCKGDHGAAASSWRVKAPEHTIFHDDCRFCFGGRP</sequence>
<keyword evidence="2" id="KW-1185">Reference proteome</keyword>
<reference evidence="1" key="2">
    <citation type="submission" date="2020-09" db="EMBL/GenBank/DDBJ databases">
        <authorList>
            <person name="Sun Q."/>
            <person name="Ohkuma M."/>
        </authorList>
    </citation>
    <scope>NUCLEOTIDE SEQUENCE</scope>
    <source>
        <strain evidence="1">JCM 19596</strain>
    </source>
</reference>
<comment type="caution">
    <text evidence="1">The sequence shown here is derived from an EMBL/GenBank/DDBJ whole genome shotgun (WGS) entry which is preliminary data.</text>
</comment>